<dbReference type="AlphaFoldDB" id="A0A7Y9KS96"/>
<evidence type="ECO:0000256" key="1">
    <source>
        <dbReference type="SAM" id="MobiDB-lite"/>
    </source>
</evidence>
<feature type="compositionally biased region" description="Polar residues" evidence="1">
    <location>
        <begin position="59"/>
        <end position="73"/>
    </location>
</feature>
<gene>
    <name evidence="3" type="ORF">F4692_000697</name>
</gene>
<dbReference type="Pfam" id="PF09992">
    <property type="entry name" value="NAGPA"/>
    <property type="match status" value="1"/>
</dbReference>
<dbReference type="InterPro" id="IPR018711">
    <property type="entry name" value="NAGPA"/>
</dbReference>
<name>A0A7Y9KS96_9ACTN</name>
<keyword evidence="4" id="KW-1185">Reference proteome</keyword>
<organism evidence="3 4">
    <name type="scientific">Nocardioides cavernae</name>
    <dbReference type="NCBI Taxonomy" id="1921566"/>
    <lineage>
        <taxon>Bacteria</taxon>
        <taxon>Bacillati</taxon>
        <taxon>Actinomycetota</taxon>
        <taxon>Actinomycetes</taxon>
        <taxon>Propionibacteriales</taxon>
        <taxon>Nocardioidaceae</taxon>
        <taxon>Nocardioides</taxon>
    </lineage>
</organism>
<reference evidence="3 4" key="1">
    <citation type="submission" date="2020-07" db="EMBL/GenBank/DDBJ databases">
        <authorList>
            <person name="Partida-Martinez L."/>
            <person name="Huntemann M."/>
            <person name="Clum A."/>
            <person name="Wang J."/>
            <person name="Palaniappan K."/>
            <person name="Ritter S."/>
            <person name="Chen I.-M."/>
            <person name="Stamatis D."/>
            <person name="Reddy T."/>
            <person name="O'Malley R."/>
            <person name="Daum C."/>
            <person name="Shapiro N."/>
            <person name="Ivanova N."/>
            <person name="Kyrpides N."/>
            <person name="Woyke T."/>
        </authorList>
    </citation>
    <scope>NUCLEOTIDE SEQUENCE [LARGE SCALE GENOMIC DNA]</scope>
    <source>
        <strain evidence="3 4">AT2.17</strain>
    </source>
</reference>
<sequence>MPSSTRRPALSRTTRRPSRQRALTIATSGVLVAGLALNVGIGPSVADDGDGVGHRGLAQGSQSGYRGRNQTSDGKPGIVVGPPVSARGRVVQTLNDVSYEIAPGVVLREWDQVDGRQPVGQVRMNLVSVSLDAANISFEELSPTYVTSRKTVSQLGGWNAALAAVNGDFFDIGRTNAPLGVTVNRDKGVLGGSREGWIPGVNSTLWFDDAGPHVSPLSVQYTIRQRRAWTVSGINHPRIPAGQIGVFTSDWHRTSGYEVTMGKKRAREVVLRKNRVVSNRPKLSSGKKIGKKDRVLIGTGSAAGKLATLKKGKKITLSQRIEGGKPTVAISGDRPLLVNGVRTVINNSIAHPRTAVGIDADGRRLLILVVDGRSAVSRGYTMVELADMMTALGAENAINLDGGGSSTMYARNGTGAMGLVNEPSDGTERLVPNAFGVVYHAELPPVLPIVPTPAPTTPPTVPPTP</sequence>
<feature type="region of interest" description="Disordered" evidence="1">
    <location>
        <begin position="48"/>
        <end position="81"/>
    </location>
</feature>
<dbReference type="PANTHER" id="PTHR40446">
    <property type="entry name" value="N-ACETYLGLUCOSAMINE-1-PHOSPHODIESTER ALPHA-N-ACETYLGLUCOSAMINIDASE"/>
    <property type="match status" value="1"/>
</dbReference>
<dbReference type="EMBL" id="JACCBW010000001">
    <property type="protein sequence ID" value="NYE35593.1"/>
    <property type="molecule type" value="Genomic_DNA"/>
</dbReference>
<protein>
    <recommendedName>
        <fullName evidence="2">Phosphodiester glycosidase domain-containing protein</fullName>
    </recommendedName>
</protein>
<evidence type="ECO:0000313" key="3">
    <source>
        <dbReference type="EMBL" id="NYE35593.1"/>
    </source>
</evidence>
<accession>A0A7Y9KS96</accession>
<dbReference type="PANTHER" id="PTHR40446:SF2">
    <property type="entry name" value="N-ACETYLGLUCOSAMINE-1-PHOSPHODIESTER ALPHA-N-ACETYLGLUCOSAMINIDASE"/>
    <property type="match status" value="1"/>
</dbReference>
<feature type="domain" description="Phosphodiester glycosidase" evidence="2">
    <location>
        <begin position="276"/>
        <end position="438"/>
    </location>
</feature>
<proteinExistence type="predicted"/>
<dbReference type="Proteomes" id="UP000549911">
    <property type="component" value="Unassembled WGS sequence"/>
</dbReference>
<evidence type="ECO:0000313" key="4">
    <source>
        <dbReference type="Proteomes" id="UP000549911"/>
    </source>
</evidence>
<evidence type="ECO:0000259" key="2">
    <source>
        <dbReference type="Pfam" id="PF09992"/>
    </source>
</evidence>
<reference evidence="3 4" key="2">
    <citation type="submission" date="2020-08" db="EMBL/GenBank/DDBJ databases">
        <title>The Agave Microbiome: Exploring the role of microbial communities in plant adaptations to desert environments.</title>
        <authorList>
            <person name="Partida-Martinez L.P."/>
        </authorList>
    </citation>
    <scope>NUCLEOTIDE SEQUENCE [LARGE SCALE GENOMIC DNA]</scope>
    <source>
        <strain evidence="3 4">AT2.17</strain>
    </source>
</reference>
<feature type="region of interest" description="Disordered" evidence="1">
    <location>
        <begin position="1"/>
        <end position="20"/>
    </location>
</feature>
<comment type="caution">
    <text evidence="3">The sequence shown here is derived from an EMBL/GenBank/DDBJ whole genome shotgun (WGS) entry which is preliminary data.</text>
</comment>
<dbReference type="RefSeq" id="WP_179618225.1">
    <property type="nucleotide sequence ID" value="NZ_JACCBW010000001.1"/>
</dbReference>